<dbReference type="EMBL" id="UINC01078134">
    <property type="protein sequence ID" value="SVC18912.1"/>
    <property type="molecule type" value="Genomic_DNA"/>
</dbReference>
<dbReference type="GO" id="GO:0003824">
    <property type="term" value="F:catalytic activity"/>
    <property type="evidence" value="ECO:0007669"/>
    <property type="project" value="InterPro"/>
</dbReference>
<dbReference type="InterPro" id="IPR036928">
    <property type="entry name" value="AS_sf"/>
</dbReference>
<gene>
    <name evidence="2" type="ORF">METZ01_LOCUS271766</name>
</gene>
<proteinExistence type="predicted"/>
<feature type="non-terminal residue" evidence="2">
    <location>
        <position position="1"/>
    </location>
</feature>
<evidence type="ECO:0000313" key="2">
    <source>
        <dbReference type="EMBL" id="SVC18912.1"/>
    </source>
</evidence>
<sequence>PFGLKDLIYVKGVKSTSGSKILSDFVPDYDSTVVKKLREAGAIIIGMNNTHEFACGLTNVNPHYGYSKNPWDKNRISGGSSGGSAVSVSTGMVAAAIGTDTSGSIRVPSSLCGLFGLKPTYGRVSKYGVMPLASSLDHIGPIVRSTWDAAAVLQAIAGFDEMDDSTSETPVPNYIELISEEISDEFKVGIPNQYFFDLIDPKVKDVFEKFVDKLNNCEIITRHVDLDETDKIRDTWKAIRLGESAAVHDKWMKTRPNDYGDDVISMLTKGLEITATEYINAKKRMGKIRESIITAMKGFDALIVPTTIIAATLVDQKSVDIDGKDIEVYQALSRQTIAFSTAGLPVLNVPAGLVEGKLPVGVQLIGRPFDEETLFKIARKYELHYKITELFTPLT</sequence>
<feature type="domain" description="Amidase" evidence="1">
    <location>
        <begin position="1"/>
        <end position="374"/>
    </location>
</feature>
<dbReference type="SUPFAM" id="SSF75304">
    <property type="entry name" value="Amidase signature (AS) enzymes"/>
    <property type="match status" value="1"/>
</dbReference>
<dbReference type="Pfam" id="PF01425">
    <property type="entry name" value="Amidase"/>
    <property type="match status" value="1"/>
</dbReference>
<dbReference type="AlphaFoldDB" id="A0A382K665"/>
<dbReference type="PANTHER" id="PTHR11895">
    <property type="entry name" value="TRANSAMIDASE"/>
    <property type="match status" value="1"/>
</dbReference>
<evidence type="ECO:0000259" key="1">
    <source>
        <dbReference type="Pfam" id="PF01425"/>
    </source>
</evidence>
<organism evidence="2">
    <name type="scientific">marine metagenome</name>
    <dbReference type="NCBI Taxonomy" id="408172"/>
    <lineage>
        <taxon>unclassified sequences</taxon>
        <taxon>metagenomes</taxon>
        <taxon>ecological metagenomes</taxon>
    </lineage>
</organism>
<reference evidence="2" key="1">
    <citation type="submission" date="2018-05" db="EMBL/GenBank/DDBJ databases">
        <authorList>
            <person name="Lanie J.A."/>
            <person name="Ng W.-L."/>
            <person name="Kazmierczak K.M."/>
            <person name="Andrzejewski T.M."/>
            <person name="Davidsen T.M."/>
            <person name="Wayne K.J."/>
            <person name="Tettelin H."/>
            <person name="Glass J.I."/>
            <person name="Rusch D."/>
            <person name="Podicherti R."/>
            <person name="Tsui H.-C.T."/>
            <person name="Winkler M.E."/>
        </authorList>
    </citation>
    <scope>NUCLEOTIDE SEQUENCE</scope>
</reference>
<dbReference type="InterPro" id="IPR023631">
    <property type="entry name" value="Amidase_dom"/>
</dbReference>
<name>A0A382K665_9ZZZZ</name>
<protein>
    <recommendedName>
        <fullName evidence="1">Amidase domain-containing protein</fullName>
    </recommendedName>
</protein>
<dbReference type="Gene3D" id="3.90.1300.10">
    <property type="entry name" value="Amidase signature (AS) domain"/>
    <property type="match status" value="1"/>
</dbReference>
<dbReference type="InterPro" id="IPR000120">
    <property type="entry name" value="Amidase"/>
</dbReference>
<dbReference type="PANTHER" id="PTHR11895:SF176">
    <property type="entry name" value="AMIDASE AMID-RELATED"/>
    <property type="match status" value="1"/>
</dbReference>
<accession>A0A382K665</accession>